<dbReference type="EMBL" id="CABIJS010000288">
    <property type="protein sequence ID" value="VUZ48431.1"/>
    <property type="molecule type" value="Genomic_DNA"/>
</dbReference>
<organism evidence="1 2">
    <name type="scientific">Hymenolepis diminuta</name>
    <name type="common">Rat tapeworm</name>
    <dbReference type="NCBI Taxonomy" id="6216"/>
    <lineage>
        <taxon>Eukaryota</taxon>
        <taxon>Metazoa</taxon>
        <taxon>Spiralia</taxon>
        <taxon>Lophotrochozoa</taxon>
        <taxon>Platyhelminthes</taxon>
        <taxon>Cestoda</taxon>
        <taxon>Eucestoda</taxon>
        <taxon>Cyclophyllidea</taxon>
        <taxon>Hymenolepididae</taxon>
        <taxon>Hymenolepis</taxon>
    </lineage>
</organism>
<dbReference type="AlphaFoldDB" id="A0A564YMB6"/>
<reference evidence="1 2" key="1">
    <citation type="submission" date="2019-07" db="EMBL/GenBank/DDBJ databases">
        <authorList>
            <person name="Jastrzebski P J."/>
            <person name="Paukszto L."/>
            <person name="Jastrzebski P J."/>
        </authorList>
    </citation>
    <scope>NUCLEOTIDE SEQUENCE [LARGE SCALE GENOMIC DNA]</scope>
    <source>
        <strain evidence="1 2">WMS-il1</strain>
    </source>
</reference>
<dbReference type="Proteomes" id="UP000321570">
    <property type="component" value="Unassembled WGS sequence"/>
</dbReference>
<gene>
    <name evidence="1" type="ORF">WMSIL1_LOCUS7791</name>
</gene>
<name>A0A564YMB6_HYMDI</name>
<protein>
    <submittedName>
        <fullName evidence="1">Uncharacterized protein</fullName>
    </submittedName>
</protein>
<accession>A0A564YMB6</accession>
<keyword evidence="2" id="KW-1185">Reference proteome</keyword>
<evidence type="ECO:0000313" key="2">
    <source>
        <dbReference type="Proteomes" id="UP000321570"/>
    </source>
</evidence>
<sequence length="172" mass="20017">MTVTDYNKIFSRSRRRTRRSGPKITKDIYRKAAIYLLKSKKPKLSKIFKLKSSQSFNLFNDQPALVPLETSCNAPTENEIAVYDTKIEPEVEYNISFTDQLYFSQPSPYTPGLQTPSMDNDDNFHDPQFPILSYLLNNPYGYLPPYMVHLYPPPSQNYQSYWEVNGYMNNAS</sequence>
<evidence type="ECO:0000313" key="1">
    <source>
        <dbReference type="EMBL" id="VUZ48431.1"/>
    </source>
</evidence>
<proteinExistence type="predicted"/>